<evidence type="ECO:0000259" key="2">
    <source>
        <dbReference type="Pfam" id="PF00135"/>
    </source>
</evidence>
<dbReference type="EMBL" id="JAHWGI010000492">
    <property type="protein sequence ID" value="KAK3916134.1"/>
    <property type="molecule type" value="Genomic_DNA"/>
</dbReference>
<dbReference type="InterPro" id="IPR029058">
    <property type="entry name" value="AB_hydrolase_fold"/>
</dbReference>
<evidence type="ECO:0000313" key="3">
    <source>
        <dbReference type="EMBL" id="KAK3916134.1"/>
    </source>
</evidence>
<evidence type="ECO:0000256" key="1">
    <source>
        <dbReference type="ARBA" id="ARBA00023180"/>
    </source>
</evidence>
<sequence length="608" mass="67585">MVAFEMHSSRTLRLAAAAVVCLLMGAALGAAVFFVLRETYPTNNCDDNTYDNSSDAHGGGGELGCPEPHATVDAGALRGLCRPARLGVPKYAAFLGVPYAKPPLRDLRFKSPRPVESWSGVRDALMVSSRCIQGAVDAQIGSEDCLYLNVYTPRLELNQTQELLPVLVHVHGGAMKEGAGTYIRPDYFITQGLVVVTFNYRLNRFGFLNMDTDDAPGNAALKDVVAALKWVNRNIASFGGDPQKVTVNGCSSAAVLVHWLCLLPDTEGLFRAAIIKSGSALVSWGYSENHRALVKASIEFLQKWYPGQDPVALLRNSSTLLLELAFTYATQHMQTTSPMNYDAATVSVERRTLGEEPILIERDPESYILRPARSSVPKMIGITSCEYDPMGDMYFMLGQLPPTILEPMVPRSVIPLRDARRDLGLDTYGYTYTDVVKDMQATLFNVSAIDPSCTVVCRWEKYFSGRYITADTIRALRLHAQREPDTPVYAFYSEFPIDSICGTMHAHDDKLVWPEDIDLVKAFNTSDPLSLTILRQVTAFSNFVKFGNPVPKTDDVILTTEWQPMNKEGPDVFMRFNYNWTMDSGDILGTFGPMWKELFQKYRYGKGI</sequence>
<name>A0AAE1H7L0_9NEOP</name>
<dbReference type="Proteomes" id="UP001219518">
    <property type="component" value="Unassembled WGS sequence"/>
</dbReference>
<dbReference type="PANTHER" id="PTHR11559">
    <property type="entry name" value="CARBOXYLESTERASE"/>
    <property type="match status" value="1"/>
</dbReference>
<evidence type="ECO:0000313" key="4">
    <source>
        <dbReference type="Proteomes" id="UP001219518"/>
    </source>
</evidence>
<dbReference type="AlphaFoldDB" id="A0AAE1H7L0"/>
<keyword evidence="4" id="KW-1185">Reference proteome</keyword>
<reference evidence="3" key="1">
    <citation type="submission" date="2021-07" db="EMBL/GenBank/DDBJ databases">
        <authorList>
            <person name="Catto M.A."/>
            <person name="Jacobson A."/>
            <person name="Kennedy G."/>
            <person name="Labadie P."/>
            <person name="Hunt B.G."/>
            <person name="Srinivasan R."/>
        </authorList>
    </citation>
    <scope>NUCLEOTIDE SEQUENCE</scope>
    <source>
        <strain evidence="3">PL_HMW_Pooled</strain>
        <tissue evidence="3">Head</tissue>
    </source>
</reference>
<dbReference type="PROSITE" id="PS00941">
    <property type="entry name" value="CARBOXYLESTERASE_B_2"/>
    <property type="match status" value="1"/>
</dbReference>
<dbReference type="InterPro" id="IPR002018">
    <property type="entry name" value="CarbesteraseB"/>
</dbReference>
<accession>A0AAE1H7L0</accession>
<keyword evidence="1" id="KW-0325">Glycoprotein</keyword>
<dbReference type="Gene3D" id="3.40.50.1820">
    <property type="entry name" value="alpha/beta hydrolase"/>
    <property type="match status" value="1"/>
</dbReference>
<dbReference type="Pfam" id="PF00135">
    <property type="entry name" value="COesterase"/>
    <property type="match status" value="1"/>
</dbReference>
<proteinExistence type="predicted"/>
<dbReference type="InterPro" id="IPR019819">
    <property type="entry name" value="Carboxylesterase_B_CS"/>
</dbReference>
<gene>
    <name evidence="3" type="ORF">KUF71_025427</name>
</gene>
<protein>
    <submittedName>
        <fullName evidence="3">Esterase FE4</fullName>
    </submittedName>
</protein>
<comment type="caution">
    <text evidence="3">The sequence shown here is derived from an EMBL/GenBank/DDBJ whole genome shotgun (WGS) entry which is preliminary data.</text>
</comment>
<dbReference type="InterPro" id="IPR050309">
    <property type="entry name" value="Type-B_Carboxylest/Lipase"/>
</dbReference>
<reference evidence="3" key="2">
    <citation type="journal article" date="2023" name="BMC Genomics">
        <title>Pest status, molecular evolution, and epigenetic factors derived from the genome assembly of Frankliniella fusca, a thysanopteran phytovirus vector.</title>
        <authorList>
            <person name="Catto M.A."/>
            <person name="Labadie P.E."/>
            <person name="Jacobson A.L."/>
            <person name="Kennedy G.G."/>
            <person name="Srinivasan R."/>
            <person name="Hunt B.G."/>
        </authorList>
    </citation>
    <scope>NUCLEOTIDE SEQUENCE</scope>
    <source>
        <strain evidence="3">PL_HMW_Pooled</strain>
    </source>
</reference>
<dbReference type="SUPFAM" id="SSF53474">
    <property type="entry name" value="alpha/beta-Hydrolases"/>
    <property type="match status" value="1"/>
</dbReference>
<feature type="domain" description="Carboxylesterase type B" evidence="2">
    <location>
        <begin position="68"/>
        <end position="579"/>
    </location>
</feature>
<organism evidence="3 4">
    <name type="scientific">Frankliniella fusca</name>
    <dbReference type="NCBI Taxonomy" id="407009"/>
    <lineage>
        <taxon>Eukaryota</taxon>
        <taxon>Metazoa</taxon>
        <taxon>Ecdysozoa</taxon>
        <taxon>Arthropoda</taxon>
        <taxon>Hexapoda</taxon>
        <taxon>Insecta</taxon>
        <taxon>Pterygota</taxon>
        <taxon>Neoptera</taxon>
        <taxon>Paraneoptera</taxon>
        <taxon>Thysanoptera</taxon>
        <taxon>Terebrantia</taxon>
        <taxon>Thripoidea</taxon>
        <taxon>Thripidae</taxon>
        <taxon>Frankliniella</taxon>
    </lineage>
</organism>